<dbReference type="STRING" id="133383.A0A1R0GSD5"/>
<gene>
    <name evidence="3" type="ORF">AYI68_g6148</name>
</gene>
<reference evidence="3 4" key="1">
    <citation type="journal article" date="2016" name="Mol. Biol. Evol.">
        <title>Genome-Wide Survey of Gut Fungi (Harpellales) Reveals the First Horizontally Transferred Ubiquitin Gene from a Mosquito Host.</title>
        <authorList>
            <person name="Wang Y."/>
            <person name="White M.M."/>
            <person name="Kvist S."/>
            <person name="Moncalvo J.M."/>
        </authorList>
    </citation>
    <scope>NUCLEOTIDE SEQUENCE [LARGE SCALE GENOMIC DNA]</scope>
    <source>
        <strain evidence="3 4">ALG-7-W6</strain>
    </source>
</reference>
<keyword evidence="2" id="KW-0732">Signal</keyword>
<dbReference type="Proteomes" id="UP000187455">
    <property type="component" value="Unassembled WGS sequence"/>
</dbReference>
<dbReference type="InterPro" id="IPR001087">
    <property type="entry name" value="GDSL"/>
</dbReference>
<feature type="signal peptide" evidence="2">
    <location>
        <begin position="1"/>
        <end position="17"/>
    </location>
</feature>
<proteinExistence type="predicted"/>
<dbReference type="OrthoDB" id="1600564at2759"/>
<organism evidence="3 4">
    <name type="scientific">Smittium mucronatum</name>
    <dbReference type="NCBI Taxonomy" id="133383"/>
    <lineage>
        <taxon>Eukaryota</taxon>
        <taxon>Fungi</taxon>
        <taxon>Fungi incertae sedis</taxon>
        <taxon>Zoopagomycota</taxon>
        <taxon>Kickxellomycotina</taxon>
        <taxon>Harpellomycetes</taxon>
        <taxon>Harpellales</taxon>
        <taxon>Legeriomycetaceae</taxon>
        <taxon>Smittium</taxon>
    </lineage>
</organism>
<feature type="chain" id="PRO_5013249238" evidence="2">
    <location>
        <begin position="18"/>
        <end position="379"/>
    </location>
</feature>
<dbReference type="PANTHER" id="PTHR45648:SF22">
    <property type="entry name" value="GDSL LIPASE_ACYLHYDROLASE FAMILY PROTEIN (AFU_ORTHOLOGUE AFUA_4G14700)"/>
    <property type="match status" value="1"/>
</dbReference>
<evidence type="ECO:0000313" key="3">
    <source>
        <dbReference type="EMBL" id="OLY79775.1"/>
    </source>
</evidence>
<dbReference type="Pfam" id="PF00657">
    <property type="entry name" value="Lipase_GDSL"/>
    <property type="match status" value="1"/>
</dbReference>
<dbReference type="InterPro" id="IPR036514">
    <property type="entry name" value="SGNH_hydro_sf"/>
</dbReference>
<name>A0A1R0GSD5_9FUNG</name>
<dbReference type="EMBL" id="LSSL01004105">
    <property type="protein sequence ID" value="OLY79775.1"/>
    <property type="molecule type" value="Genomic_DNA"/>
</dbReference>
<accession>A0A1R0GSD5</accession>
<protein>
    <submittedName>
        <fullName evidence="3">Thermolabile hemolysin</fullName>
    </submittedName>
</protein>
<keyword evidence="1" id="KW-0378">Hydrolase</keyword>
<evidence type="ECO:0000256" key="1">
    <source>
        <dbReference type="ARBA" id="ARBA00022801"/>
    </source>
</evidence>
<dbReference type="GO" id="GO:0016788">
    <property type="term" value="F:hydrolase activity, acting on ester bonds"/>
    <property type="evidence" value="ECO:0007669"/>
    <property type="project" value="InterPro"/>
</dbReference>
<evidence type="ECO:0000256" key="2">
    <source>
        <dbReference type="SAM" id="SignalP"/>
    </source>
</evidence>
<sequence>MFKFAALSAVLGLAVSASENYLVVFGDSLSDIGNAGNSASPVPYYPGRFCNGPVWNEYLSHTNGFTLINYAFGGANSNNTFIECITGTNATVPSAIDQIVMFNQTFGGKFPVNSTRDDVVVVEIGTNDFITAAGELATESVDLDQFADGLVQNIIDGVSMLYDIGYRKIVVTDIPDLSVTPLVRSLPQSASTNIDTYVALTNRRLAAQIAVLENSYKKDIDYIRVFEFYKALNIVADNATIAALNITVADQPCYVVENGTLISSCENSDKYLFVDSVHPSTKVHALVAAAFSETLDNRNFTITKPGLWGLIDSYELRLVGSNSNWLYKDFTNKNELIVSEYNIEQAKAESEQIIDAKPCEVTATATSSWYAPQTKCKTL</sequence>
<dbReference type="SUPFAM" id="SSF52266">
    <property type="entry name" value="SGNH hydrolase"/>
    <property type="match status" value="1"/>
</dbReference>
<keyword evidence="4" id="KW-1185">Reference proteome</keyword>
<dbReference type="CDD" id="cd01846">
    <property type="entry name" value="fatty_acyltransferase_like"/>
    <property type="match status" value="1"/>
</dbReference>
<evidence type="ECO:0000313" key="4">
    <source>
        <dbReference type="Proteomes" id="UP000187455"/>
    </source>
</evidence>
<dbReference type="Gene3D" id="3.40.50.1110">
    <property type="entry name" value="SGNH hydrolase"/>
    <property type="match status" value="1"/>
</dbReference>
<dbReference type="AlphaFoldDB" id="A0A1R0GSD5"/>
<dbReference type="PANTHER" id="PTHR45648">
    <property type="entry name" value="GDSL LIPASE/ACYLHYDROLASE FAMILY PROTEIN (AFU_ORTHOLOGUE AFUA_4G14700)"/>
    <property type="match status" value="1"/>
</dbReference>
<dbReference type="InterPro" id="IPR051058">
    <property type="entry name" value="GDSL_Est/Lipase"/>
</dbReference>
<comment type="caution">
    <text evidence="3">The sequence shown here is derived from an EMBL/GenBank/DDBJ whole genome shotgun (WGS) entry which is preliminary data.</text>
</comment>